<dbReference type="GO" id="GO:0005886">
    <property type="term" value="C:plasma membrane"/>
    <property type="evidence" value="ECO:0007669"/>
    <property type="project" value="UniProtKB-SubCell"/>
</dbReference>
<proteinExistence type="inferred from homology"/>
<keyword evidence="5 8" id="KW-0812">Transmembrane</keyword>
<dbReference type="Proteomes" id="UP001302316">
    <property type="component" value="Unassembled WGS sequence"/>
</dbReference>
<feature type="transmembrane region" description="Helical" evidence="8">
    <location>
        <begin position="33"/>
        <end position="54"/>
    </location>
</feature>
<comment type="caution">
    <text evidence="9">The sequence shown here is derived from an EMBL/GenBank/DDBJ whole genome shotgun (WGS) entry which is preliminary data.</text>
</comment>
<dbReference type="RefSeq" id="WP_346051149.1">
    <property type="nucleotide sequence ID" value="NZ_JAYGII010000011.1"/>
</dbReference>
<evidence type="ECO:0000313" key="10">
    <source>
        <dbReference type="Proteomes" id="UP001302316"/>
    </source>
</evidence>
<name>A0AAP6JEK6_9GAMM</name>
<comment type="similarity">
    <text evidence="2">Belongs to the CPA3 antiporters (TC 2.A.63) subunit F family.</text>
</comment>
<keyword evidence="10" id="KW-1185">Reference proteome</keyword>
<sequence length="93" mass="10077">MTLVLHSLALFLVLNLALGLVRAWSGPGPADRMLAILLFGTTTVAVLLLLAYATNQPALKIVALLFVMLAAIGSIAFVQLPTRLRSRKEQRHD</sequence>
<protein>
    <submittedName>
        <fullName evidence="9">MrpF/PhaF family protein</fullName>
    </submittedName>
</protein>
<evidence type="ECO:0000256" key="7">
    <source>
        <dbReference type="ARBA" id="ARBA00023136"/>
    </source>
</evidence>
<keyword evidence="6 8" id="KW-1133">Transmembrane helix</keyword>
<evidence type="ECO:0000256" key="8">
    <source>
        <dbReference type="SAM" id="Phobius"/>
    </source>
</evidence>
<keyword evidence="4" id="KW-1003">Cell membrane</keyword>
<evidence type="ECO:0000256" key="2">
    <source>
        <dbReference type="ARBA" id="ARBA00009212"/>
    </source>
</evidence>
<feature type="transmembrane region" description="Helical" evidence="8">
    <location>
        <begin position="61"/>
        <end position="80"/>
    </location>
</feature>
<dbReference type="PANTHER" id="PTHR34702">
    <property type="entry name" value="NA(+)/H(+) ANTIPORTER SUBUNIT F1"/>
    <property type="match status" value="1"/>
</dbReference>
<evidence type="ECO:0000256" key="5">
    <source>
        <dbReference type="ARBA" id="ARBA00022692"/>
    </source>
</evidence>
<keyword evidence="3" id="KW-0813">Transport</keyword>
<evidence type="ECO:0000256" key="1">
    <source>
        <dbReference type="ARBA" id="ARBA00004651"/>
    </source>
</evidence>
<dbReference type="InterPro" id="IPR007208">
    <property type="entry name" value="MrpF/PhaF-like"/>
</dbReference>
<gene>
    <name evidence="9" type="ORF">VCB98_06785</name>
</gene>
<dbReference type="PANTHER" id="PTHR34702:SF1">
    <property type="entry name" value="NA(+)_H(+) ANTIPORTER SUBUNIT F"/>
    <property type="match status" value="1"/>
</dbReference>
<accession>A0AAP6JEK6</accession>
<evidence type="ECO:0000256" key="3">
    <source>
        <dbReference type="ARBA" id="ARBA00022448"/>
    </source>
</evidence>
<comment type="subcellular location">
    <subcellularLocation>
        <location evidence="1">Cell membrane</location>
        <topology evidence="1">Multi-pass membrane protein</topology>
    </subcellularLocation>
</comment>
<dbReference type="EMBL" id="JAYGII010000011">
    <property type="protein sequence ID" value="MEA5445520.1"/>
    <property type="molecule type" value="Genomic_DNA"/>
</dbReference>
<evidence type="ECO:0000256" key="6">
    <source>
        <dbReference type="ARBA" id="ARBA00022989"/>
    </source>
</evidence>
<evidence type="ECO:0000313" key="9">
    <source>
        <dbReference type="EMBL" id="MEA5445520.1"/>
    </source>
</evidence>
<reference evidence="9 10" key="1">
    <citation type="submission" date="2023-12" db="EMBL/GenBank/DDBJ databases">
        <title>Whole-genome sequencing of halo(alkali)philic microorganisms from hypersaline lakes.</title>
        <authorList>
            <person name="Sorokin D.Y."/>
            <person name="Merkel A.Y."/>
            <person name="Messina E."/>
            <person name="Yakimov M."/>
        </authorList>
    </citation>
    <scope>NUCLEOTIDE SEQUENCE [LARGE SCALE GENOMIC DNA]</scope>
    <source>
        <strain evidence="9 10">AB-CW1</strain>
    </source>
</reference>
<organism evidence="9 10">
    <name type="scientific">Natronospira elongata</name>
    <dbReference type="NCBI Taxonomy" id="3110268"/>
    <lineage>
        <taxon>Bacteria</taxon>
        <taxon>Pseudomonadati</taxon>
        <taxon>Pseudomonadota</taxon>
        <taxon>Gammaproteobacteria</taxon>
        <taxon>Natronospirales</taxon>
        <taxon>Natronospiraceae</taxon>
        <taxon>Natronospira</taxon>
    </lineage>
</organism>
<dbReference type="GO" id="GO:0015385">
    <property type="term" value="F:sodium:proton antiporter activity"/>
    <property type="evidence" value="ECO:0007669"/>
    <property type="project" value="TreeGrafter"/>
</dbReference>
<evidence type="ECO:0000256" key="4">
    <source>
        <dbReference type="ARBA" id="ARBA00022475"/>
    </source>
</evidence>
<keyword evidence="7 8" id="KW-0472">Membrane</keyword>
<dbReference type="AlphaFoldDB" id="A0AAP6JEK6"/>
<dbReference type="Pfam" id="PF04066">
    <property type="entry name" value="MrpF_PhaF"/>
    <property type="match status" value="1"/>
</dbReference>